<sequence>MIVASKERYLPVVVNTLVLSKDDWYFYLHRDVYDQAVILTDRYDRAVGDLMELIGNKQRNEEAVRWFYEQAPKPLHILAPYLQLIDGEIARDIELICGVLHVVTAMIQVRQFVLKPPEIRKSVSFSLTIKEEYEMAWERFFVSALPYEQRGLLLQAGPRPAAQPELAIPVSMTDTVPLFPVQSDRFDPLSGQAPVRTGSTDDERTATRNLLSR</sequence>
<proteinExistence type="predicted"/>
<reference evidence="3" key="1">
    <citation type="journal article" date="2019" name="Int. J. Syst. Evol. Microbiol.">
        <title>The Global Catalogue of Microorganisms (GCM) 10K type strain sequencing project: providing services to taxonomists for standard genome sequencing and annotation.</title>
        <authorList>
            <consortium name="The Broad Institute Genomics Platform"/>
            <consortium name="The Broad Institute Genome Sequencing Center for Infectious Disease"/>
            <person name="Wu L."/>
            <person name="Ma J."/>
        </authorList>
    </citation>
    <scope>NUCLEOTIDE SEQUENCE [LARGE SCALE GENOMIC DNA]</scope>
    <source>
        <strain evidence="3">CGMCC 4.1641</strain>
    </source>
</reference>
<organism evidence="2 3">
    <name type="scientific">Cohnella boryungensis</name>
    <dbReference type="NCBI Taxonomy" id="768479"/>
    <lineage>
        <taxon>Bacteria</taxon>
        <taxon>Bacillati</taxon>
        <taxon>Bacillota</taxon>
        <taxon>Bacilli</taxon>
        <taxon>Bacillales</taxon>
        <taxon>Paenibacillaceae</taxon>
        <taxon>Cohnella</taxon>
    </lineage>
</organism>
<dbReference type="EMBL" id="JBHSED010000005">
    <property type="protein sequence ID" value="MFC4302813.1"/>
    <property type="molecule type" value="Genomic_DNA"/>
</dbReference>
<dbReference type="RefSeq" id="WP_204603320.1">
    <property type="nucleotide sequence ID" value="NZ_JBHSED010000005.1"/>
</dbReference>
<evidence type="ECO:0000313" key="3">
    <source>
        <dbReference type="Proteomes" id="UP001595755"/>
    </source>
</evidence>
<keyword evidence="3" id="KW-1185">Reference proteome</keyword>
<accession>A0ABV8S7B7</accession>
<protein>
    <submittedName>
        <fullName evidence="2">Uncharacterized protein</fullName>
    </submittedName>
</protein>
<comment type="caution">
    <text evidence="2">The sequence shown here is derived from an EMBL/GenBank/DDBJ whole genome shotgun (WGS) entry which is preliminary data.</text>
</comment>
<feature type="region of interest" description="Disordered" evidence="1">
    <location>
        <begin position="183"/>
        <end position="213"/>
    </location>
</feature>
<name>A0ABV8S7B7_9BACL</name>
<gene>
    <name evidence="2" type="ORF">ACFO1S_05065</name>
</gene>
<evidence type="ECO:0000256" key="1">
    <source>
        <dbReference type="SAM" id="MobiDB-lite"/>
    </source>
</evidence>
<evidence type="ECO:0000313" key="2">
    <source>
        <dbReference type="EMBL" id="MFC4302813.1"/>
    </source>
</evidence>
<dbReference type="Proteomes" id="UP001595755">
    <property type="component" value="Unassembled WGS sequence"/>
</dbReference>